<dbReference type="Pfam" id="PF13180">
    <property type="entry name" value="PDZ_2"/>
    <property type="match status" value="2"/>
</dbReference>
<feature type="binding site" evidence="16">
    <location>
        <position position="87"/>
    </location>
    <ligand>
        <name>substrate</name>
    </ligand>
</feature>
<organism evidence="19">
    <name type="scientific">Lysobacter firmicutimachus</name>
    <dbReference type="NCBI Taxonomy" id="1792846"/>
    <lineage>
        <taxon>Bacteria</taxon>
        <taxon>Pseudomonadati</taxon>
        <taxon>Pseudomonadota</taxon>
        <taxon>Gammaproteobacteria</taxon>
        <taxon>Lysobacterales</taxon>
        <taxon>Lysobacteraceae</taxon>
        <taxon>Lysobacter</taxon>
    </lineage>
</organism>
<evidence type="ECO:0000256" key="15">
    <source>
        <dbReference type="PIRSR" id="PIRSR611782-1"/>
    </source>
</evidence>
<keyword evidence="11" id="KW-0378">Hydrolase</keyword>
<comment type="subcellular location">
    <subcellularLocation>
        <location evidence="3">Periplasm</location>
    </subcellularLocation>
</comment>
<feature type="active site" description="Charge relay system" evidence="15">
    <location>
        <position position="181"/>
    </location>
</feature>
<dbReference type="Gene3D" id="2.40.10.120">
    <property type="match status" value="1"/>
</dbReference>
<evidence type="ECO:0000313" key="19">
    <source>
        <dbReference type="EMBL" id="XCO73592.1"/>
    </source>
</evidence>
<proteinExistence type="inferred from homology"/>
<dbReference type="InterPro" id="IPR001478">
    <property type="entry name" value="PDZ"/>
</dbReference>
<evidence type="ECO:0000313" key="20">
    <source>
        <dbReference type="Proteomes" id="UP001387215"/>
    </source>
</evidence>
<feature type="binding site" evidence="16">
    <location>
        <begin position="254"/>
        <end position="256"/>
    </location>
    <ligand>
        <name>substrate</name>
    </ligand>
</feature>
<feature type="active site" description="Charge relay system" evidence="15">
    <location>
        <position position="256"/>
    </location>
</feature>
<evidence type="ECO:0000256" key="16">
    <source>
        <dbReference type="PIRSR" id="PIRSR611782-2"/>
    </source>
</evidence>
<evidence type="ECO:0000256" key="10">
    <source>
        <dbReference type="ARBA" id="ARBA00022764"/>
    </source>
</evidence>
<dbReference type="PANTHER" id="PTHR22939:SF130">
    <property type="entry name" value="PERIPLASMIC SERINE ENDOPROTEASE DEGP-LIKE-RELATED"/>
    <property type="match status" value="1"/>
</dbReference>
<keyword evidence="9" id="KW-0677">Repeat</keyword>
<dbReference type="InterPro" id="IPR011782">
    <property type="entry name" value="Pept_S1C_Do"/>
</dbReference>
<evidence type="ECO:0000256" key="9">
    <source>
        <dbReference type="ARBA" id="ARBA00022737"/>
    </source>
</evidence>
<keyword evidence="8" id="KW-0732">Signal</keyword>
<evidence type="ECO:0000313" key="18">
    <source>
        <dbReference type="EMBL" id="MEI2454644.1"/>
    </source>
</evidence>
<dbReference type="PANTHER" id="PTHR22939">
    <property type="entry name" value="SERINE PROTEASE FAMILY S1C HTRA-RELATED"/>
    <property type="match status" value="1"/>
</dbReference>
<dbReference type="PRINTS" id="PR00834">
    <property type="entry name" value="PROTEASES2C"/>
</dbReference>
<keyword evidence="10" id="KW-0574">Periplasm</keyword>
<keyword evidence="20" id="KW-1185">Reference proteome</keyword>
<sequence length="522" mass="52825">MTRFPMLRLSSNRAAAAGRTRGRPLHSLALIGAIAVALPAACTAQAPTAPIAPPPAATPAAPIVAGLPDFTALVQRVGPAVVNISAESTPKRVARGGMPDEEQIPEFFRRFFGPDFPGPGGQGPRQPRGGGRSIGSGFLISQDGYVLTNHHVVDGADTVTVKLTDRREFKAKVIGSDEQSDVALLKIEAKGLPFLRAAQAGHTKAGQWVVAIGSPFGLDHSVTAGIVSAVGRSNPYADQRYVPFIQTDVAINQGNSGGPLLNTGGEVVGINSQIFSNSGGYMGVSFAIPIDVAMNSAEQLRAKGKVSRGQLGVVVQPLDATKAAALGLPDSNGALIAQVLDGGPADKAGLVPGDVVRSVNGTAVYESSDLPPLIGNLAPGSKARVGVFRDGKTVELTVAVNELNGDGALAANDASGNGSDAAPSRSGGNALGIAAQDLDPAARQRLGLKAGEGVAVRDPGPAAAEAGVRPGDVILSVGRTAVGSAAALERALAGTRPGQTAMLLVRRGSATQFIAVQAGQGK</sequence>
<dbReference type="InterPro" id="IPR009003">
    <property type="entry name" value="Peptidase_S1_PA"/>
</dbReference>
<evidence type="ECO:0000256" key="3">
    <source>
        <dbReference type="ARBA" id="ARBA00004418"/>
    </source>
</evidence>
<dbReference type="RefSeq" id="WP_261370147.1">
    <property type="nucleotide sequence ID" value="NZ_CP159925.1"/>
</dbReference>
<dbReference type="Pfam" id="PF13365">
    <property type="entry name" value="Trypsin_2"/>
    <property type="match status" value="1"/>
</dbReference>
<dbReference type="SMART" id="SM00228">
    <property type="entry name" value="PDZ"/>
    <property type="match status" value="2"/>
</dbReference>
<dbReference type="GO" id="GO:0004252">
    <property type="term" value="F:serine-type endopeptidase activity"/>
    <property type="evidence" value="ECO:0007669"/>
    <property type="project" value="InterPro"/>
</dbReference>
<dbReference type="Proteomes" id="UP001387215">
    <property type="component" value="Unassembled WGS sequence"/>
</dbReference>
<dbReference type="PROSITE" id="PS50106">
    <property type="entry name" value="PDZ"/>
    <property type="match status" value="1"/>
</dbReference>
<dbReference type="AlphaFoldDB" id="A0AAU8MMT2"/>
<dbReference type="GO" id="GO:0042597">
    <property type="term" value="C:periplasmic space"/>
    <property type="evidence" value="ECO:0007669"/>
    <property type="project" value="UniProtKB-SubCell"/>
</dbReference>
<dbReference type="SUPFAM" id="SSF50156">
    <property type="entry name" value="PDZ domain-like"/>
    <property type="match status" value="2"/>
</dbReference>
<evidence type="ECO:0000256" key="6">
    <source>
        <dbReference type="ARBA" id="ARBA00013958"/>
    </source>
</evidence>
<feature type="active site" description="Charge relay system" evidence="15">
    <location>
        <position position="151"/>
    </location>
</feature>
<evidence type="ECO:0000256" key="14">
    <source>
        <dbReference type="ARBA" id="ARBA00032850"/>
    </source>
</evidence>
<reference evidence="19" key="2">
    <citation type="submission" date="2024-06" db="EMBL/GenBank/DDBJ databases">
        <authorList>
            <person name="Li S."/>
        </authorList>
    </citation>
    <scope>NUCLEOTIDE SEQUENCE</scope>
    <source>
        <strain evidence="19">SR10</strain>
    </source>
</reference>
<evidence type="ECO:0000256" key="2">
    <source>
        <dbReference type="ARBA" id="ARBA00002610"/>
    </source>
</evidence>
<feature type="domain" description="PDZ" evidence="17">
    <location>
        <begin position="305"/>
        <end position="364"/>
    </location>
</feature>
<keyword evidence="7" id="KW-0645">Protease</keyword>
<dbReference type="CDD" id="cd10839">
    <property type="entry name" value="cpPDZ1_DegP-like"/>
    <property type="match status" value="1"/>
</dbReference>
<feature type="binding site" evidence="16">
    <location>
        <position position="151"/>
    </location>
    <ligand>
        <name>substrate</name>
    </ligand>
</feature>
<comment type="similarity">
    <text evidence="4">Belongs to the peptidase S1C family.</text>
</comment>
<dbReference type="InterPro" id="IPR001940">
    <property type="entry name" value="Peptidase_S1C"/>
</dbReference>
<evidence type="ECO:0000256" key="13">
    <source>
        <dbReference type="ARBA" id="ARBA00023016"/>
    </source>
</evidence>
<dbReference type="SUPFAM" id="SSF50494">
    <property type="entry name" value="Trypsin-like serine proteases"/>
    <property type="match status" value="1"/>
</dbReference>
<feature type="binding site" evidence="16">
    <location>
        <position position="181"/>
    </location>
    <ligand>
        <name>substrate</name>
    </ligand>
</feature>
<accession>A0AAU8MMT2</accession>
<comment type="catalytic activity">
    <reaction evidence="1">
        <text>Acts on substrates that are at least partially unfolded. The cleavage site P1 residue is normally between a pair of hydrophobic residues, such as Val-|-Val.</text>
        <dbReference type="EC" id="3.4.21.107"/>
    </reaction>
</comment>
<dbReference type="Gene3D" id="2.30.42.10">
    <property type="match status" value="2"/>
</dbReference>
<evidence type="ECO:0000256" key="4">
    <source>
        <dbReference type="ARBA" id="ARBA00010541"/>
    </source>
</evidence>
<dbReference type="EC" id="3.4.21.107" evidence="5"/>
<keyword evidence="12" id="KW-0720">Serine protease</keyword>
<evidence type="ECO:0000256" key="7">
    <source>
        <dbReference type="ARBA" id="ARBA00022670"/>
    </source>
</evidence>
<dbReference type="InterPro" id="IPR036034">
    <property type="entry name" value="PDZ_sf"/>
</dbReference>
<dbReference type="NCBIfam" id="TIGR02037">
    <property type="entry name" value="degP_htrA_DO"/>
    <property type="match status" value="1"/>
</dbReference>
<evidence type="ECO:0000256" key="5">
    <source>
        <dbReference type="ARBA" id="ARBA00013035"/>
    </source>
</evidence>
<name>A0AAU8MMT2_9GAMM</name>
<dbReference type="EMBL" id="CP159925">
    <property type="protein sequence ID" value="XCO73592.1"/>
    <property type="molecule type" value="Genomic_DNA"/>
</dbReference>
<dbReference type="EMBL" id="JBANDL010000002">
    <property type="protein sequence ID" value="MEI2454644.1"/>
    <property type="molecule type" value="Genomic_DNA"/>
</dbReference>
<evidence type="ECO:0000256" key="11">
    <source>
        <dbReference type="ARBA" id="ARBA00022801"/>
    </source>
</evidence>
<keyword evidence="13" id="KW-0346">Stress response</keyword>
<gene>
    <name evidence="19" type="ORF">ABU614_14470</name>
    <name evidence="18" type="ORF">V2J18_08135</name>
</gene>
<protein>
    <recommendedName>
        <fullName evidence="6">Probable periplasmic serine endoprotease DegP-like</fullName>
        <ecNumber evidence="5">3.4.21.107</ecNumber>
    </recommendedName>
    <alternativeName>
        <fullName evidence="14">Protease Do</fullName>
    </alternativeName>
</protein>
<evidence type="ECO:0000259" key="17">
    <source>
        <dbReference type="PROSITE" id="PS50106"/>
    </source>
</evidence>
<reference evidence="18 20" key="1">
    <citation type="submission" date="2024-02" db="EMBL/GenBank/DDBJ databases">
        <title>Lysobacter Genome Sequencing and Mining.</title>
        <authorList>
            <person name="Bierman J."/>
            <person name="Walker M.C."/>
        </authorList>
    </citation>
    <scope>NUCLEOTIDE SEQUENCE [LARGE SCALE GENOMIC DNA]</scope>
    <source>
        <strain evidence="18 20">PB6250</strain>
    </source>
</reference>
<evidence type="ECO:0000256" key="12">
    <source>
        <dbReference type="ARBA" id="ARBA00022825"/>
    </source>
</evidence>
<dbReference type="GO" id="GO:0006508">
    <property type="term" value="P:proteolysis"/>
    <property type="evidence" value="ECO:0007669"/>
    <property type="project" value="UniProtKB-KW"/>
</dbReference>
<comment type="function">
    <text evidence="2">Might be efficient in the degradation of transiently denatured and unfolded proteins which accumulate in the periplasm following stress conditions.</text>
</comment>
<evidence type="ECO:0000256" key="1">
    <source>
        <dbReference type="ARBA" id="ARBA00001772"/>
    </source>
</evidence>
<evidence type="ECO:0000256" key="8">
    <source>
        <dbReference type="ARBA" id="ARBA00022729"/>
    </source>
</evidence>